<evidence type="ECO:0000256" key="1">
    <source>
        <dbReference type="SAM" id="Phobius"/>
    </source>
</evidence>
<dbReference type="EMBL" id="CP001999">
    <property type="protein sequence ID" value="ADG92438.1"/>
    <property type="molecule type" value="Genomic_DNA"/>
</dbReference>
<feature type="transmembrane region" description="Helical" evidence="1">
    <location>
        <begin position="20"/>
        <end position="45"/>
    </location>
</feature>
<evidence type="ECO:0000313" key="2">
    <source>
        <dbReference type="EMBL" id="ADG92438.1"/>
    </source>
</evidence>
<dbReference type="STRING" id="572480.Arnit_0774"/>
<dbReference type="RefSeq" id="WP_013134583.1">
    <property type="nucleotide sequence ID" value="NC_014166.1"/>
</dbReference>
<dbReference type="OrthoDB" id="9791791at2"/>
<keyword evidence="1" id="KW-0472">Membrane</keyword>
<keyword evidence="1" id="KW-0812">Transmembrane</keyword>
<dbReference type="HOGENOM" id="CLU_155942_0_0_7"/>
<dbReference type="eggNOG" id="ENOG5030BZ3">
    <property type="taxonomic scope" value="Bacteria"/>
</dbReference>
<protein>
    <submittedName>
        <fullName evidence="2">Uncharacterized protein</fullName>
    </submittedName>
</protein>
<dbReference type="Proteomes" id="UP000000939">
    <property type="component" value="Chromosome"/>
</dbReference>
<keyword evidence="3" id="KW-1185">Reference proteome</keyword>
<proteinExistence type="predicted"/>
<name>D5V2K6_ARCNC</name>
<sequence length="127" mass="15214">MNELKINDIKNLVSIPDISFYILILLIVLGIVIIGFVGYLIYRFFKNKKNPRKKYYETIKNINLSDTKNAAYQITFYARKLAKNEREIKISEELITLLEEYKYKKDVKKFENNILQKYELFMETIDV</sequence>
<organism evidence="2 3">
    <name type="scientific">Arcobacter nitrofigilis (strain ATCC 33309 / DSM 7299 / CCUG 15893 / LMG 7604 / NCTC 12251 / CI)</name>
    <name type="common">Campylobacter nitrofigilis</name>
    <dbReference type="NCBI Taxonomy" id="572480"/>
    <lineage>
        <taxon>Bacteria</taxon>
        <taxon>Pseudomonadati</taxon>
        <taxon>Campylobacterota</taxon>
        <taxon>Epsilonproteobacteria</taxon>
        <taxon>Campylobacterales</taxon>
        <taxon>Arcobacteraceae</taxon>
        <taxon>Arcobacter</taxon>
    </lineage>
</organism>
<keyword evidence="1" id="KW-1133">Transmembrane helix</keyword>
<dbReference type="AlphaFoldDB" id="D5V2K6"/>
<dbReference type="KEGG" id="ant:Arnit_0774"/>
<evidence type="ECO:0000313" key="3">
    <source>
        <dbReference type="Proteomes" id="UP000000939"/>
    </source>
</evidence>
<gene>
    <name evidence="2" type="ordered locus">Arnit_0774</name>
</gene>
<reference evidence="2 3" key="1">
    <citation type="journal article" date="2010" name="Stand. Genomic Sci.">
        <title>Complete genome sequence of Arcobacter nitrofigilis type strain (CI).</title>
        <authorList>
            <person name="Pati A."/>
            <person name="Gronow S."/>
            <person name="Lapidus A."/>
            <person name="Copeland A."/>
            <person name="Glavina Del Rio T."/>
            <person name="Nolan M."/>
            <person name="Lucas S."/>
            <person name="Tice H."/>
            <person name="Cheng J.F."/>
            <person name="Han C."/>
            <person name="Chertkov O."/>
            <person name="Bruce D."/>
            <person name="Tapia R."/>
            <person name="Goodwin L."/>
            <person name="Pitluck S."/>
            <person name="Liolios K."/>
            <person name="Ivanova N."/>
            <person name="Mavromatis K."/>
            <person name="Chen A."/>
            <person name="Palaniappan K."/>
            <person name="Land M."/>
            <person name="Hauser L."/>
            <person name="Chang Y.J."/>
            <person name="Jeffries C.D."/>
            <person name="Detter J.C."/>
            <person name="Rohde M."/>
            <person name="Goker M."/>
            <person name="Bristow J."/>
            <person name="Eisen J.A."/>
            <person name="Markowitz V."/>
            <person name="Hugenholtz P."/>
            <person name="Klenk H.P."/>
            <person name="Kyrpides N.C."/>
        </authorList>
    </citation>
    <scope>NUCLEOTIDE SEQUENCE [LARGE SCALE GENOMIC DNA]</scope>
    <source>
        <strain evidence="3">ATCC 33309 / DSM 7299 / CCUG 15893 / LMG 7604 / NCTC 12251 / CI</strain>
    </source>
</reference>
<accession>D5V2K6</accession>